<dbReference type="PROSITE" id="PS51387">
    <property type="entry name" value="FAD_PCMH"/>
    <property type="match status" value="1"/>
</dbReference>
<evidence type="ECO:0000259" key="6">
    <source>
        <dbReference type="PROSITE" id="PS51387"/>
    </source>
</evidence>
<dbReference type="Pfam" id="PF01565">
    <property type="entry name" value="FAD_binding_4"/>
    <property type="match status" value="1"/>
</dbReference>
<dbReference type="PANTHER" id="PTHR42973">
    <property type="entry name" value="BINDING OXIDOREDUCTASE, PUTATIVE (AFU_ORTHOLOGUE AFUA_1G17690)-RELATED"/>
    <property type="match status" value="1"/>
</dbReference>
<keyword evidence="8" id="KW-1185">Reference proteome</keyword>
<comment type="similarity">
    <text evidence="1">Belongs to the oxygen-dependent FAD-linked oxidoreductase family.</text>
</comment>
<organism evidence="7 8">
    <name type="scientific">Neolentinus lepideus HHB14362 ss-1</name>
    <dbReference type="NCBI Taxonomy" id="1314782"/>
    <lineage>
        <taxon>Eukaryota</taxon>
        <taxon>Fungi</taxon>
        <taxon>Dikarya</taxon>
        <taxon>Basidiomycota</taxon>
        <taxon>Agaricomycotina</taxon>
        <taxon>Agaricomycetes</taxon>
        <taxon>Gloeophyllales</taxon>
        <taxon>Gloeophyllaceae</taxon>
        <taxon>Neolentinus</taxon>
    </lineage>
</organism>
<dbReference type="Proteomes" id="UP000076761">
    <property type="component" value="Unassembled WGS sequence"/>
</dbReference>
<dbReference type="InterPro" id="IPR006094">
    <property type="entry name" value="Oxid_FAD_bind_N"/>
</dbReference>
<dbReference type="Gene3D" id="3.30.43.10">
    <property type="entry name" value="Uridine Diphospho-n-acetylenolpyruvylglucosamine Reductase, domain 2"/>
    <property type="match status" value="1"/>
</dbReference>
<accession>A0A165VXL7</accession>
<dbReference type="InterPro" id="IPR036318">
    <property type="entry name" value="FAD-bd_PCMH-like_sf"/>
</dbReference>
<name>A0A165VXL7_9AGAM</name>
<dbReference type="InterPro" id="IPR050416">
    <property type="entry name" value="FAD-linked_Oxidoreductase"/>
</dbReference>
<dbReference type="SUPFAM" id="SSF56176">
    <property type="entry name" value="FAD-binding/transporter-associated domain-like"/>
    <property type="match status" value="1"/>
</dbReference>
<keyword evidence="4" id="KW-0560">Oxidoreductase</keyword>
<dbReference type="STRING" id="1314782.A0A165VXL7"/>
<evidence type="ECO:0000256" key="5">
    <source>
        <dbReference type="SAM" id="SignalP"/>
    </source>
</evidence>
<sequence>MARPLAIFAVGLLTGLYLPVLAATGTQAISATCSQIASSISSASNVYYPGSTNYQDDIEHFSSSSTQQATCSVEPGTAQDVATILTILGSTNTTFAVKGGGHTANPTFSSTTGVQIAMIRFNNITYNADASTVDVGTGLIWDDVYEALAPYGVNVVGGRVSGIGVAGFTLGGGYSFLTNQYGLTIDTVNGFELVTPTGAILDVTESSHPDLMYALKGGYNNFGIVTRITLQTYSQGQVWGGLITYPGSSIPNVSSAIGNFTANVNDPKAAILASYNSILDQVIGSLTIFYDGPSPPAGIFDEFLAISSLTQNISSRTFLDLFSVNPSNMTAGNRGVFNSLMVLDYTEDLCNAILNQTQYWGGQFISQAAVLVSYDIEPFLPTLFSHGSTATSAWPPSRAQPYLPMNIYYAWESSINDQVFYSAAQESVATIKAAAVQMGQHVEGAFVYGNYAISGTPIADIFGDGLPELEAIRANVDPQNVMALTGGWRIPW</sequence>
<gene>
    <name evidence="7" type="ORF">NEOLEDRAFT_1052953</name>
</gene>
<feature type="chain" id="PRO_5007868326" evidence="5">
    <location>
        <begin position="23"/>
        <end position="492"/>
    </location>
</feature>
<protein>
    <submittedName>
        <fullName evidence="7">FAD-binding domain-containing protein</fullName>
    </submittedName>
</protein>
<reference evidence="7 8" key="1">
    <citation type="journal article" date="2016" name="Mol. Biol. Evol.">
        <title>Comparative Genomics of Early-Diverging Mushroom-Forming Fungi Provides Insights into the Origins of Lignocellulose Decay Capabilities.</title>
        <authorList>
            <person name="Nagy L.G."/>
            <person name="Riley R."/>
            <person name="Tritt A."/>
            <person name="Adam C."/>
            <person name="Daum C."/>
            <person name="Floudas D."/>
            <person name="Sun H."/>
            <person name="Yadav J.S."/>
            <person name="Pangilinan J."/>
            <person name="Larsson K.H."/>
            <person name="Matsuura K."/>
            <person name="Barry K."/>
            <person name="Labutti K."/>
            <person name="Kuo R."/>
            <person name="Ohm R.A."/>
            <person name="Bhattacharya S.S."/>
            <person name="Shirouzu T."/>
            <person name="Yoshinaga Y."/>
            <person name="Martin F.M."/>
            <person name="Grigoriev I.V."/>
            <person name="Hibbett D.S."/>
        </authorList>
    </citation>
    <scope>NUCLEOTIDE SEQUENCE [LARGE SCALE GENOMIC DNA]</scope>
    <source>
        <strain evidence="7 8">HHB14362 ss-1</strain>
    </source>
</reference>
<evidence type="ECO:0000256" key="4">
    <source>
        <dbReference type="ARBA" id="ARBA00023002"/>
    </source>
</evidence>
<feature type="signal peptide" evidence="5">
    <location>
        <begin position="1"/>
        <end position="22"/>
    </location>
</feature>
<dbReference type="Gene3D" id="3.30.465.10">
    <property type="match status" value="1"/>
</dbReference>
<feature type="domain" description="FAD-binding PCMH-type" evidence="6">
    <location>
        <begin position="65"/>
        <end position="235"/>
    </location>
</feature>
<proteinExistence type="inferred from homology"/>
<dbReference type="GO" id="GO:0071949">
    <property type="term" value="F:FAD binding"/>
    <property type="evidence" value="ECO:0007669"/>
    <property type="project" value="InterPro"/>
</dbReference>
<evidence type="ECO:0000313" key="7">
    <source>
        <dbReference type="EMBL" id="KZT30348.1"/>
    </source>
</evidence>
<keyword evidence="3" id="KW-0274">FAD</keyword>
<dbReference type="EMBL" id="KV425551">
    <property type="protein sequence ID" value="KZT30348.1"/>
    <property type="molecule type" value="Genomic_DNA"/>
</dbReference>
<dbReference type="InParanoid" id="A0A165VXL7"/>
<dbReference type="InterPro" id="IPR016166">
    <property type="entry name" value="FAD-bd_PCMH"/>
</dbReference>
<keyword evidence="2" id="KW-0285">Flavoprotein</keyword>
<dbReference type="AlphaFoldDB" id="A0A165VXL7"/>
<dbReference type="OrthoDB" id="2151789at2759"/>
<evidence type="ECO:0000256" key="2">
    <source>
        <dbReference type="ARBA" id="ARBA00022630"/>
    </source>
</evidence>
<dbReference type="Gene3D" id="3.40.462.20">
    <property type="match status" value="1"/>
</dbReference>
<dbReference type="InterPro" id="IPR016169">
    <property type="entry name" value="FAD-bd_PCMH_sub2"/>
</dbReference>
<dbReference type="PANTHER" id="PTHR42973:SF13">
    <property type="entry name" value="FAD-BINDING PCMH-TYPE DOMAIN-CONTAINING PROTEIN"/>
    <property type="match status" value="1"/>
</dbReference>
<evidence type="ECO:0000256" key="3">
    <source>
        <dbReference type="ARBA" id="ARBA00022827"/>
    </source>
</evidence>
<dbReference type="GO" id="GO:0016491">
    <property type="term" value="F:oxidoreductase activity"/>
    <property type="evidence" value="ECO:0007669"/>
    <property type="project" value="UniProtKB-KW"/>
</dbReference>
<dbReference type="InterPro" id="IPR016167">
    <property type="entry name" value="FAD-bd_PCMH_sub1"/>
</dbReference>
<evidence type="ECO:0000313" key="8">
    <source>
        <dbReference type="Proteomes" id="UP000076761"/>
    </source>
</evidence>
<keyword evidence="5" id="KW-0732">Signal</keyword>
<evidence type="ECO:0000256" key="1">
    <source>
        <dbReference type="ARBA" id="ARBA00005466"/>
    </source>
</evidence>